<dbReference type="Proteomes" id="UP000289455">
    <property type="component" value="Unassembled WGS sequence"/>
</dbReference>
<reference evidence="2 3" key="1">
    <citation type="submission" date="2019-01" db="EMBL/GenBank/DDBJ databases">
        <title>Cytophagaceae bacterium strain CAR-16.</title>
        <authorList>
            <person name="Chen W.-M."/>
        </authorList>
    </citation>
    <scope>NUCLEOTIDE SEQUENCE [LARGE SCALE GENOMIC DNA]</scope>
    <source>
        <strain evidence="2 3">CAR-16</strain>
    </source>
</reference>
<sequence>MKQDIKMQYLSLRLKISQMLTRLQENEGTIHDLQRQLQTAQEKLDCKTEELAKAQRRLKELEKNFKKSDKIVKIVVNTDNTAVPTAELKEKLEEYIVKIDQCIEQLRQP</sequence>
<feature type="coiled-coil region" evidence="1">
    <location>
        <begin position="16"/>
        <end position="105"/>
    </location>
</feature>
<protein>
    <submittedName>
        <fullName evidence="2">Uncharacterized protein</fullName>
    </submittedName>
</protein>
<dbReference type="RefSeq" id="WP_129026468.1">
    <property type="nucleotide sequence ID" value="NZ_SDHY01000002.1"/>
</dbReference>
<evidence type="ECO:0000313" key="3">
    <source>
        <dbReference type="Proteomes" id="UP000289455"/>
    </source>
</evidence>
<dbReference type="EMBL" id="SDHY01000002">
    <property type="protein sequence ID" value="RXK50858.1"/>
    <property type="molecule type" value="Genomic_DNA"/>
</dbReference>
<comment type="caution">
    <text evidence="2">The sequence shown here is derived from an EMBL/GenBank/DDBJ whole genome shotgun (WGS) entry which is preliminary data.</text>
</comment>
<accession>A0A4Q1C178</accession>
<keyword evidence="3" id="KW-1185">Reference proteome</keyword>
<evidence type="ECO:0000256" key="1">
    <source>
        <dbReference type="SAM" id="Coils"/>
    </source>
</evidence>
<dbReference type="SUPFAM" id="SSF57997">
    <property type="entry name" value="Tropomyosin"/>
    <property type="match status" value="1"/>
</dbReference>
<dbReference type="AlphaFoldDB" id="A0A4Q1C178"/>
<evidence type="ECO:0000313" key="2">
    <source>
        <dbReference type="EMBL" id="RXK50858.1"/>
    </source>
</evidence>
<dbReference type="Gene3D" id="1.20.5.340">
    <property type="match status" value="1"/>
</dbReference>
<proteinExistence type="predicted"/>
<organism evidence="2 3">
    <name type="scientific">Aquirufa rosea</name>
    <dbReference type="NCBI Taxonomy" id="2509241"/>
    <lineage>
        <taxon>Bacteria</taxon>
        <taxon>Pseudomonadati</taxon>
        <taxon>Bacteroidota</taxon>
        <taxon>Cytophagia</taxon>
        <taxon>Cytophagales</taxon>
        <taxon>Flectobacillaceae</taxon>
        <taxon>Aquirufa</taxon>
    </lineage>
</organism>
<gene>
    <name evidence="2" type="ORF">ESB04_04200</name>
</gene>
<keyword evidence="1" id="KW-0175">Coiled coil</keyword>
<name>A0A4Q1C178_9BACT</name>
<dbReference type="OrthoDB" id="1467932at2"/>